<dbReference type="EMBL" id="CADEAL010003965">
    <property type="protein sequence ID" value="CAB1448118.1"/>
    <property type="molecule type" value="Genomic_DNA"/>
</dbReference>
<gene>
    <name evidence="2" type="ORF">PLEPLA_LOCUS35781</name>
</gene>
<accession>A0A9N7VGL1</accession>
<proteinExistence type="predicted"/>
<evidence type="ECO:0000256" key="1">
    <source>
        <dbReference type="SAM" id="MobiDB-lite"/>
    </source>
</evidence>
<reference evidence="2" key="1">
    <citation type="submission" date="2020-03" db="EMBL/GenBank/DDBJ databases">
        <authorList>
            <person name="Weist P."/>
        </authorList>
    </citation>
    <scope>NUCLEOTIDE SEQUENCE</scope>
</reference>
<protein>
    <submittedName>
        <fullName evidence="2">Uncharacterized protein</fullName>
    </submittedName>
</protein>
<dbReference type="AlphaFoldDB" id="A0A9N7VGL1"/>
<feature type="region of interest" description="Disordered" evidence="1">
    <location>
        <begin position="93"/>
        <end position="122"/>
    </location>
</feature>
<evidence type="ECO:0000313" key="2">
    <source>
        <dbReference type="EMBL" id="CAB1448118.1"/>
    </source>
</evidence>
<evidence type="ECO:0000313" key="3">
    <source>
        <dbReference type="Proteomes" id="UP001153269"/>
    </source>
</evidence>
<comment type="caution">
    <text evidence="2">The sequence shown here is derived from an EMBL/GenBank/DDBJ whole genome shotgun (WGS) entry which is preliminary data.</text>
</comment>
<sequence>MSPVWGGAAFGTGGAGQAACAVGGAKVWRFEEKEEARLLFTRTDQEEDGLHAHIRVYEAAGAHFTDLTLLLDLFVRDGLGSTRLHGRLLSGSGRVGVGSEAPAPCAAPVSRTNSLPPHAYPK</sequence>
<keyword evidence="3" id="KW-1185">Reference proteome</keyword>
<organism evidence="2 3">
    <name type="scientific">Pleuronectes platessa</name>
    <name type="common">European plaice</name>
    <dbReference type="NCBI Taxonomy" id="8262"/>
    <lineage>
        <taxon>Eukaryota</taxon>
        <taxon>Metazoa</taxon>
        <taxon>Chordata</taxon>
        <taxon>Craniata</taxon>
        <taxon>Vertebrata</taxon>
        <taxon>Euteleostomi</taxon>
        <taxon>Actinopterygii</taxon>
        <taxon>Neopterygii</taxon>
        <taxon>Teleostei</taxon>
        <taxon>Neoteleostei</taxon>
        <taxon>Acanthomorphata</taxon>
        <taxon>Carangaria</taxon>
        <taxon>Pleuronectiformes</taxon>
        <taxon>Pleuronectoidei</taxon>
        <taxon>Pleuronectidae</taxon>
        <taxon>Pleuronectes</taxon>
    </lineage>
</organism>
<dbReference type="Proteomes" id="UP001153269">
    <property type="component" value="Unassembled WGS sequence"/>
</dbReference>
<name>A0A9N7VGL1_PLEPL</name>